<dbReference type="CDD" id="cd06170">
    <property type="entry name" value="LuxR_C_like"/>
    <property type="match status" value="1"/>
</dbReference>
<dbReference type="InterPro" id="IPR017470">
    <property type="entry name" value="Tscrpt_reg_EpsA"/>
</dbReference>
<name>A0A1I5CS13_9PROT</name>
<dbReference type="PROSITE" id="PS50043">
    <property type="entry name" value="HTH_LUXR_2"/>
    <property type="match status" value="1"/>
</dbReference>
<dbReference type="Gene3D" id="1.10.10.10">
    <property type="entry name" value="Winged helix-like DNA-binding domain superfamily/Winged helix DNA-binding domain"/>
    <property type="match status" value="1"/>
</dbReference>
<dbReference type="PANTHER" id="PTHR44688:SF16">
    <property type="entry name" value="DNA-BINDING TRANSCRIPTIONAL ACTIVATOR DEVR_DOSR"/>
    <property type="match status" value="1"/>
</dbReference>
<dbReference type="SUPFAM" id="SSF46894">
    <property type="entry name" value="C-terminal effector domain of the bipartite response regulators"/>
    <property type="match status" value="1"/>
</dbReference>
<dbReference type="Pfam" id="PF00196">
    <property type="entry name" value="GerE"/>
    <property type="match status" value="1"/>
</dbReference>
<dbReference type="EMBL" id="FOVJ01000004">
    <property type="protein sequence ID" value="SFN89733.1"/>
    <property type="molecule type" value="Genomic_DNA"/>
</dbReference>
<gene>
    <name evidence="5" type="ORF">SAMN05216386_2116</name>
</gene>
<dbReference type="PRINTS" id="PR00038">
    <property type="entry name" value="HTHLUXR"/>
</dbReference>
<evidence type="ECO:0000313" key="6">
    <source>
        <dbReference type="Proteomes" id="UP000183107"/>
    </source>
</evidence>
<dbReference type="NCBIfam" id="TIGR03020">
    <property type="entry name" value="EpsA"/>
    <property type="match status" value="1"/>
</dbReference>
<dbReference type="SMART" id="SM00421">
    <property type="entry name" value="HTH_LUXR"/>
    <property type="match status" value="1"/>
</dbReference>
<organism evidence="5 6">
    <name type="scientific">Nitrosospira briensis</name>
    <dbReference type="NCBI Taxonomy" id="35799"/>
    <lineage>
        <taxon>Bacteria</taxon>
        <taxon>Pseudomonadati</taxon>
        <taxon>Pseudomonadota</taxon>
        <taxon>Betaproteobacteria</taxon>
        <taxon>Nitrosomonadales</taxon>
        <taxon>Nitrosomonadaceae</taxon>
        <taxon>Nitrosospira</taxon>
    </lineage>
</organism>
<dbReference type="InterPro" id="IPR016032">
    <property type="entry name" value="Sig_transdc_resp-reg_C-effctor"/>
</dbReference>
<dbReference type="PANTHER" id="PTHR44688">
    <property type="entry name" value="DNA-BINDING TRANSCRIPTIONAL ACTIVATOR DEVR_DOSR"/>
    <property type="match status" value="1"/>
</dbReference>
<proteinExistence type="predicted"/>
<feature type="domain" description="HTH luxR-type" evidence="4">
    <location>
        <begin position="218"/>
        <end position="278"/>
    </location>
</feature>
<keyword evidence="2" id="KW-0238">DNA-binding</keyword>
<evidence type="ECO:0000256" key="3">
    <source>
        <dbReference type="ARBA" id="ARBA00023163"/>
    </source>
</evidence>
<protein>
    <submittedName>
        <fullName evidence="5">Transcriptional regulator EpsA</fullName>
    </submittedName>
</protein>
<dbReference type="InterPro" id="IPR036388">
    <property type="entry name" value="WH-like_DNA-bd_sf"/>
</dbReference>
<keyword evidence="1" id="KW-0805">Transcription regulation</keyword>
<dbReference type="GO" id="GO:0003677">
    <property type="term" value="F:DNA binding"/>
    <property type="evidence" value="ECO:0007669"/>
    <property type="project" value="UniProtKB-KW"/>
</dbReference>
<keyword evidence="6" id="KW-1185">Reference proteome</keyword>
<keyword evidence="3" id="KW-0804">Transcription</keyword>
<dbReference type="AlphaFoldDB" id="A0A1I5CS13"/>
<dbReference type="GO" id="GO:0006355">
    <property type="term" value="P:regulation of DNA-templated transcription"/>
    <property type="evidence" value="ECO:0007669"/>
    <property type="project" value="InterPro"/>
</dbReference>
<dbReference type="InterPro" id="IPR000792">
    <property type="entry name" value="Tscrpt_reg_LuxR_C"/>
</dbReference>
<evidence type="ECO:0000256" key="2">
    <source>
        <dbReference type="ARBA" id="ARBA00023125"/>
    </source>
</evidence>
<evidence type="ECO:0000259" key="4">
    <source>
        <dbReference type="PROSITE" id="PS50043"/>
    </source>
</evidence>
<sequence length="278" mass="31044">MLAYYLYRGLYLAPVILELADLFSSANMNLSLSLSAEHVGRYARIIQEWITVRRHYDLFIWLQGEIQHYLPHEIMLAAWGNFNANLISHDIISPLLGVRTEHSDVRSLSPLLQGLFNRWIELGKKPYTLGVGESGFLLEERGLQCALGVALQGMQSILIHGVSDKRGQHDSLYIIFSSRKNIGTSSVNAIGVMLPYLDAALGKIDPLPCARQALLSSESGENYGLSACEIEIMSWTKLGKTTFETAAILGISTFTVKNHLRNIFKKLHAHNRSQPHQG</sequence>
<reference evidence="6" key="1">
    <citation type="submission" date="2016-10" db="EMBL/GenBank/DDBJ databases">
        <authorList>
            <person name="Varghese N."/>
        </authorList>
    </citation>
    <scope>NUCLEOTIDE SEQUENCE [LARGE SCALE GENOMIC DNA]</scope>
    <source>
        <strain evidence="6">Nsp8</strain>
    </source>
</reference>
<evidence type="ECO:0000313" key="5">
    <source>
        <dbReference type="EMBL" id="SFN89733.1"/>
    </source>
</evidence>
<dbReference type="Proteomes" id="UP000183107">
    <property type="component" value="Unassembled WGS sequence"/>
</dbReference>
<accession>A0A1I5CS13</accession>
<evidence type="ECO:0000256" key="1">
    <source>
        <dbReference type="ARBA" id="ARBA00023015"/>
    </source>
</evidence>